<dbReference type="Pfam" id="PF03600">
    <property type="entry name" value="CitMHS"/>
    <property type="match status" value="2"/>
</dbReference>
<dbReference type="GO" id="GO:0015297">
    <property type="term" value="F:antiporter activity"/>
    <property type="evidence" value="ECO:0007669"/>
    <property type="project" value="UniProtKB-KW"/>
</dbReference>
<evidence type="ECO:0000256" key="11">
    <source>
        <dbReference type="SAM" id="Phobius"/>
    </source>
</evidence>
<keyword evidence="7" id="KW-0406">Ion transport</keyword>
<keyword evidence="5 11" id="KW-1133">Transmembrane helix</keyword>
<reference evidence="15" key="1">
    <citation type="submission" date="2016-10" db="EMBL/GenBank/DDBJ databases">
        <authorList>
            <person name="Varghese N."/>
            <person name="Submissions S."/>
        </authorList>
    </citation>
    <scope>NUCLEOTIDE SEQUENCE [LARGE SCALE GENOMIC DNA]</scope>
    <source>
        <strain evidence="15">DSM 3384</strain>
    </source>
</reference>
<comment type="subcellular location">
    <subcellularLocation>
        <location evidence="1">Membrane</location>
        <topology evidence="1">Multi-pass membrane protein</topology>
    </subcellularLocation>
</comment>
<name>A0A1H2DLV4_9BACT</name>
<keyword evidence="3" id="KW-0050">Antiport</keyword>
<evidence type="ECO:0000256" key="1">
    <source>
        <dbReference type="ARBA" id="ARBA00004141"/>
    </source>
</evidence>
<evidence type="ECO:0000259" key="13">
    <source>
        <dbReference type="PROSITE" id="PS50112"/>
    </source>
</evidence>
<keyword evidence="8 11" id="KW-0472">Membrane</keyword>
<feature type="transmembrane region" description="Helical" evidence="11">
    <location>
        <begin position="151"/>
        <end position="173"/>
    </location>
</feature>
<feature type="transmembrane region" description="Helical" evidence="11">
    <location>
        <begin position="529"/>
        <end position="547"/>
    </location>
</feature>
<keyword evidence="6" id="KW-0915">Sodium</keyword>
<accession>A0A1H2DLV4</accession>
<dbReference type="Gene3D" id="3.30.450.20">
    <property type="entry name" value="PAS domain"/>
    <property type="match status" value="1"/>
</dbReference>
<dbReference type="Proteomes" id="UP000199608">
    <property type="component" value="Unassembled WGS sequence"/>
</dbReference>
<protein>
    <submittedName>
        <fullName evidence="14">Sodium/proton antiporter, NhaD family</fullName>
    </submittedName>
</protein>
<feature type="chain" id="PRO_5011450469" evidence="12">
    <location>
        <begin position="21"/>
        <end position="621"/>
    </location>
</feature>
<organism evidence="14 15">
    <name type="scientific">Desulfobacula phenolica</name>
    <dbReference type="NCBI Taxonomy" id="90732"/>
    <lineage>
        <taxon>Bacteria</taxon>
        <taxon>Pseudomonadati</taxon>
        <taxon>Thermodesulfobacteriota</taxon>
        <taxon>Desulfobacteria</taxon>
        <taxon>Desulfobacterales</taxon>
        <taxon>Desulfobacteraceae</taxon>
        <taxon>Desulfobacula</taxon>
    </lineage>
</organism>
<feature type="transmembrane region" description="Helical" evidence="11">
    <location>
        <begin position="286"/>
        <end position="303"/>
    </location>
</feature>
<feature type="transmembrane region" description="Helical" evidence="11">
    <location>
        <begin position="262"/>
        <end position="280"/>
    </location>
</feature>
<evidence type="ECO:0000256" key="2">
    <source>
        <dbReference type="ARBA" id="ARBA00022448"/>
    </source>
</evidence>
<dbReference type="InterPro" id="IPR004680">
    <property type="entry name" value="Cit_transptr-like_dom"/>
</dbReference>
<dbReference type="PANTHER" id="PTHR43269:SF2">
    <property type="entry name" value="SODIUM_PROTON ANTIPORTER 1-RELATED"/>
    <property type="match status" value="1"/>
</dbReference>
<feature type="transmembrane region" description="Helical" evidence="11">
    <location>
        <begin position="98"/>
        <end position="116"/>
    </location>
</feature>
<evidence type="ECO:0000313" key="14">
    <source>
        <dbReference type="EMBL" id="SDT83809.1"/>
    </source>
</evidence>
<feature type="domain" description="PAS" evidence="13">
    <location>
        <begin position="336"/>
        <end position="400"/>
    </location>
</feature>
<proteinExistence type="inferred from homology"/>
<keyword evidence="4 11" id="KW-0812">Transmembrane</keyword>
<sequence length="621" mass="68116">MKKLFLALLALLAAPVLVWASGGDTGHSELIDFTKTTYGYLGIGLFVAAYALVPLENTIHLRKSKPVLLAAGFIWVLVAFAYMSVGDTHTAHVAIKESLLEYAELFLFLLAAMTYINSMEERNVFQALRAWLVSKGFSLRVLFWITGLLSFVISPVADNLTTALLMGAVIMSVGGDDKKFVALACVNIVIAANAGGAFSPFGDITTLMVWQNGKVAFTEFFHIFVPSLVNWLVPAICMNFAVAKTSPKKLDEKVEMKYGAKVVMALFLLTIITAVSFHNFLQLPPAAGMMLGLGYLGFFSYHIKRKEGRMLFYDNILGSRQKSSATTALSALQGKTHDEITGLVNDLPTPAFILNKEHVITHWNTAMEKLTGVLAKDKIGTKDQWKPFYPKERPLLADMVLEGDSKKLIDKFYHGKNMLNNFLESAYEVSDFDPSIGEGGRWRYFTSAPLKDKTGKLVGVIETIEDMKNVQEKKKYFDIMERISRAEWDTLLFFYGVTLCVGGLGQFGYLSLVSNFMYGDLGPTVANSLVGVLSAIVDNIPVMFAVLKMDPVMSHGQWLLVTLTAGVGGSLLSIGSAAGVALMGTARGVYTFGAHFKWVPVIALGYVASILVHLLINAKFM</sequence>
<feature type="transmembrane region" description="Helical" evidence="11">
    <location>
        <begin position="598"/>
        <end position="616"/>
    </location>
</feature>
<evidence type="ECO:0000256" key="4">
    <source>
        <dbReference type="ARBA" id="ARBA00022692"/>
    </source>
</evidence>
<dbReference type="AlphaFoldDB" id="A0A1H2DLV4"/>
<dbReference type="NCBIfam" id="NF038006">
    <property type="entry name" value="NhaD_1"/>
    <property type="match status" value="2"/>
</dbReference>
<feature type="transmembrane region" description="Helical" evidence="11">
    <location>
        <begin position="67"/>
        <end position="86"/>
    </location>
</feature>
<dbReference type="CDD" id="cd00130">
    <property type="entry name" value="PAS"/>
    <property type="match status" value="1"/>
</dbReference>
<evidence type="ECO:0000256" key="10">
    <source>
        <dbReference type="ARBA" id="ARBA00025753"/>
    </source>
</evidence>
<feature type="transmembrane region" description="Helical" evidence="11">
    <location>
        <begin position="559"/>
        <end position="586"/>
    </location>
</feature>
<dbReference type="GO" id="GO:0006814">
    <property type="term" value="P:sodium ion transport"/>
    <property type="evidence" value="ECO:0007669"/>
    <property type="project" value="UniProtKB-KW"/>
</dbReference>
<evidence type="ECO:0000256" key="12">
    <source>
        <dbReference type="SAM" id="SignalP"/>
    </source>
</evidence>
<dbReference type="RefSeq" id="WP_217641213.1">
    <property type="nucleotide sequence ID" value="NZ_FNLL01000001.1"/>
</dbReference>
<evidence type="ECO:0000256" key="3">
    <source>
        <dbReference type="ARBA" id="ARBA00022449"/>
    </source>
</evidence>
<evidence type="ECO:0000256" key="5">
    <source>
        <dbReference type="ARBA" id="ARBA00022989"/>
    </source>
</evidence>
<dbReference type="InterPro" id="IPR013767">
    <property type="entry name" value="PAS_fold"/>
</dbReference>
<dbReference type="EMBL" id="FNLL01000001">
    <property type="protein sequence ID" value="SDT83809.1"/>
    <property type="molecule type" value="Genomic_DNA"/>
</dbReference>
<comment type="similarity">
    <text evidence="10">Belongs to the NhaD Na(+)/H(+) (TC 2.A.62) antiporter family.</text>
</comment>
<feature type="transmembrane region" description="Helical" evidence="11">
    <location>
        <begin position="490"/>
        <end position="509"/>
    </location>
</feature>
<keyword evidence="15" id="KW-1185">Reference proteome</keyword>
<evidence type="ECO:0000256" key="6">
    <source>
        <dbReference type="ARBA" id="ARBA00023053"/>
    </source>
</evidence>
<dbReference type="Pfam" id="PF00989">
    <property type="entry name" value="PAS"/>
    <property type="match status" value="1"/>
</dbReference>
<feature type="transmembrane region" description="Helical" evidence="11">
    <location>
        <begin position="180"/>
        <end position="201"/>
    </location>
</feature>
<evidence type="ECO:0000313" key="15">
    <source>
        <dbReference type="Proteomes" id="UP000199608"/>
    </source>
</evidence>
<evidence type="ECO:0000256" key="9">
    <source>
        <dbReference type="ARBA" id="ARBA00023201"/>
    </source>
</evidence>
<keyword evidence="9" id="KW-0739">Sodium transport</keyword>
<dbReference type="PROSITE" id="PS50112">
    <property type="entry name" value="PAS"/>
    <property type="match status" value="1"/>
</dbReference>
<dbReference type="GO" id="GO:0006355">
    <property type="term" value="P:regulation of DNA-templated transcription"/>
    <property type="evidence" value="ECO:0007669"/>
    <property type="project" value="InterPro"/>
</dbReference>
<dbReference type="InterPro" id="IPR035965">
    <property type="entry name" value="PAS-like_dom_sf"/>
</dbReference>
<gene>
    <name evidence="14" type="ORF">SAMN04487931_10123</name>
</gene>
<feature type="transmembrane region" description="Helical" evidence="11">
    <location>
        <begin position="221"/>
        <end position="242"/>
    </location>
</feature>
<keyword evidence="2" id="KW-0813">Transport</keyword>
<keyword evidence="12" id="KW-0732">Signal</keyword>
<dbReference type="SUPFAM" id="SSF55785">
    <property type="entry name" value="PYP-like sensor domain (PAS domain)"/>
    <property type="match status" value="1"/>
</dbReference>
<dbReference type="GO" id="GO:0016020">
    <property type="term" value="C:membrane"/>
    <property type="evidence" value="ECO:0007669"/>
    <property type="project" value="UniProtKB-SubCell"/>
</dbReference>
<evidence type="ECO:0000256" key="8">
    <source>
        <dbReference type="ARBA" id="ARBA00023136"/>
    </source>
</evidence>
<evidence type="ECO:0000256" key="7">
    <source>
        <dbReference type="ARBA" id="ARBA00023065"/>
    </source>
</evidence>
<dbReference type="InterPro" id="IPR045016">
    <property type="entry name" value="NhaD-like"/>
</dbReference>
<feature type="transmembrane region" description="Helical" evidence="11">
    <location>
        <begin position="36"/>
        <end position="55"/>
    </location>
</feature>
<feature type="signal peptide" evidence="12">
    <location>
        <begin position="1"/>
        <end position="20"/>
    </location>
</feature>
<dbReference type="InterPro" id="IPR000014">
    <property type="entry name" value="PAS"/>
</dbReference>
<dbReference type="PANTHER" id="PTHR43269">
    <property type="entry name" value="SODIUM/PROTON ANTIPORTER 1-RELATED"/>
    <property type="match status" value="1"/>
</dbReference>
<feature type="transmembrane region" description="Helical" evidence="11">
    <location>
        <begin position="128"/>
        <end position="145"/>
    </location>
</feature>